<accession>A0ABY4J0L9</accession>
<keyword evidence="6 11" id="KW-0067">ATP-binding</keyword>
<feature type="transmembrane region" description="Helical" evidence="9">
    <location>
        <begin position="245"/>
        <end position="272"/>
    </location>
</feature>
<evidence type="ECO:0000256" key="5">
    <source>
        <dbReference type="ARBA" id="ARBA00022741"/>
    </source>
</evidence>
<keyword evidence="2" id="KW-0813">Transport</keyword>
<keyword evidence="8 9" id="KW-0472">Membrane</keyword>
<dbReference type="GO" id="GO:0005524">
    <property type="term" value="F:ATP binding"/>
    <property type="evidence" value="ECO:0007669"/>
    <property type="project" value="UniProtKB-KW"/>
</dbReference>
<reference evidence="11 12" key="1">
    <citation type="submission" date="2021-06" db="EMBL/GenBank/DDBJ databases">
        <title>Genome-based taxonomic framework of Microbacterium strains isolated from marine environment, the description of four new species and reclassification of four preexisting species.</title>
        <authorList>
            <person name="Lee S.D."/>
            <person name="Kim S.-M."/>
            <person name="Byeon Y.-S."/>
            <person name="Yang H.L."/>
            <person name="Kim I.S."/>
        </authorList>
    </citation>
    <scope>NUCLEOTIDE SEQUENCE [LARGE SCALE GENOMIC DNA]</scope>
    <source>
        <strain evidence="11 12">KSW4-10</strain>
    </source>
</reference>
<evidence type="ECO:0000259" key="10">
    <source>
        <dbReference type="PROSITE" id="PS50893"/>
    </source>
</evidence>
<feature type="transmembrane region" description="Helical" evidence="9">
    <location>
        <begin position="284"/>
        <end position="305"/>
    </location>
</feature>
<comment type="subcellular location">
    <subcellularLocation>
        <location evidence="1">Cell membrane</location>
        <topology evidence="1">Multi-pass membrane protein</topology>
    </subcellularLocation>
</comment>
<evidence type="ECO:0000256" key="9">
    <source>
        <dbReference type="SAM" id="Phobius"/>
    </source>
</evidence>
<dbReference type="InterPro" id="IPR051120">
    <property type="entry name" value="ABC_AA/LPS_Transport"/>
</dbReference>
<feature type="transmembrane region" description="Helical" evidence="9">
    <location>
        <begin position="210"/>
        <end position="233"/>
    </location>
</feature>
<evidence type="ECO:0000256" key="3">
    <source>
        <dbReference type="ARBA" id="ARBA00022475"/>
    </source>
</evidence>
<evidence type="ECO:0000256" key="6">
    <source>
        <dbReference type="ARBA" id="ARBA00022840"/>
    </source>
</evidence>
<dbReference type="Proteomes" id="UP000830631">
    <property type="component" value="Chromosome"/>
</dbReference>
<dbReference type="EMBL" id="CP078078">
    <property type="protein sequence ID" value="UPL18354.1"/>
    <property type="molecule type" value="Genomic_DNA"/>
</dbReference>
<keyword evidence="7 9" id="KW-1133">Transmembrane helix</keyword>
<name>A0ABY4J0L9_9MICO</name>
<evidence type="ECO:0000313" key="11">
    <source>
        <dbReference type="EMBL" id="UPL18354.1"/>
    </source>
</evidence>
<sequence length="590" mass="61757">MPLADRPWFRTTWPFAVALAGIGVGAILSAALPGYFVFLAISAVTAAIAILGLGIVTGSAGMIALCQLTFAAVGAWIVSLLNVMQAPGGFIVWLILGGIAAGLVGILVGLPALRLRGVNLAVVTLGFAAAAGVTLVQIQFPGSADGIAVERPEMFSNDRQFFFLSIIVLAVCALGAFFLQRGRWGSSWKAVAFSERGTAAAGQSVRTAKLTAFAVSAALGGISGGLLAGQVQLPFASSFTPLQSLALYVLAIMSGAHLIDMAIFGGILWVLVPELLKRWGVPQDWAFVVFGVLGVQALTSGTNLGQGIRNLIWRRADRKTAAAALSALPPDAGPDATEITTTTTATVDEAMLDGAPVLTVEGLTVQFGALKALDDVSFQVPPASIMGLIGPNGAGKSTFVDAISGFLPKHGGRVLLGDRDLAGPSPTRRARLGLRRTFQQDRVPPSLTVGAYVRFVARRRLAAADIDEVLEFFGCPPARARLSSVDVGTRRLVEVAANVVSRPRLLILDEPAAGLSHEEHLALAARLRELPARYGVALIIIEHDLDLVRSVCPTLTVLDFGRVLASGPQAEVLANPDVVKAYMGETELLK</sequence>
<keyword evidence="5" id="KW-0547">Nucleotide-binding</keyword>
<dbReference type="Pfam" id="PF00005">
    <property type="entry name" value="ABC_tran"/>
    <property type="match status" value="1"/>
</dbReference>
<dbReference type="Pfam" id="PF02653">
    <property type="entry name" value="BPD_transp_2"/>
    <property type="match status" value="1"/>
</dbReference>
<keyword evidence="4 9" id="KW-0812">Transmembrane</keyword>
<evidence type="ECO:0000313" key="12">
    <source>
        <dbReference type="Proteomes" id="UP000830631"/>
    </source>
</evidence>
<dbReference type="InterPro" id="IPR003439">
    <property type="entry name" value="ABC_transporter-like_ATP-bd"/>
</dbReference>
<feature type="transmembrane region" description="Helical" evidence="9">
    <location>
        <begin position="36"/>
        <end position="56"/>
    </location>
</feature>
<dbReference type="RefSeq" id="WP_261811328.1">
    <property type="nucleotide sequence ID" value="NZ_CP078078.1"/>
</dbReference>
<gene>
    <name evidence="11" type="ORF">KV397_11615</name>
</gene>
<protein>
    <submittedName>
        <fullName evidence="11">ATP-binding cassette domain-containing protein</fullName>
    </submittedName>
</protein>
<evidence type="ECO:0000256" key="2">
    <source>
        <dbReference type="ARBA" id="ARBA00022448"/>
    </source>
</evidence>
<evidence type="ECO:0000256" key="1">
    <source>
        <dbReference type="ARBA" id="ARBA00004651"/>
    </source>
</evidence>
<feature type="transmembrane region" description="Helical" evidence="9">
    <location>
        <begin position="90"/>
        <end position="113"/>
    </location>
</feature>
<dbReference type="InterPro" id="IPR003593">
    <property type="entry name" value="AAA+_ATPase"/>
</dbReference>
<feature type="domain" description="ABC transporter" evidence="10">
    <location>
        <begin position="358"/>
        <end position="585"/>
    </location>
</feature>
<evidence type="ECO:0000256" key="4">
    <source>
        <dbReference type="ARBA" id="ARBA00022692"/>
    </source>
</evidence>
<dbReference type="PANTHER" id="PTHR45772:SF1">
    <property type="entry name" value="ABC TRANSPORTER ATP-BINDING PROTEIN"/>
    <property type="match status" value="1"/>
</dbReference>
<feature type="transmembrane region" description="Helical" evidence="9">
    <location>
        <begin position="160"/>
        <end position="179"/>
    </location>
</feature>
<dbReference type="Gene3D" id="3.40.50.300">
    <property type="entry name" value="P-loop containing nucleotide triphosphate hydrolases"/>
    <property type="match status" value="1"/>
</dbReference>
<dbReference type="InterPro" id="IPR027417">
    <property type="entry name" value="P-loop_NTPase"/>
</dbReference>
<dbReference type="InterPro" id="IPR032823">
    <property type="entry name" value="BCA_ABC_TP_C"/>
</dbReference>
<dbReference type="InterPro" id="IPR001851">
    <property type="entry name" value="ABC_transp_permease"/>
</dbReference>
<dbReference type="Pfam" id="PF12399">
    <property type="entry name" value="BCA_ABC_TP_C"/>
    <property type="match status" value="1"/>
</dbReference>
<keyword evidence="3" id="KW-1003">Cell membrane</keyword>
<dbReference type="InterPro" id="IPR043428">
    <property type="entry name" value="LivM-like"/>
</dbReference>
<feature type="transmembrane region" description="Helical" evidence="9">
    <location>
        <begin position="63"/>
        <end position="84"/>
    </location>
</feature>
<feature type="transmembrane region" description="Helical" evidence="9">
    <location>
        <begin position="12"/>
        <end position="30"/>
    </location>
</feature>
<organism evidence="11 12">
    <name type="scientific">Microbacterium aurugineum</name>
    <dbReference type="NCBI Taxonomy" id="2851642"/>
    <lineage>
        <taxon>Bacteria</taxon>
        <taxon>Bacillati</taxon>
        <taxon>Actinomycetota</taxon>
        <taxon>Actinomycetes</taxon>
        <taxon>Micrococcales</taxon>
        <taxon>Microbacteriaceae</taxon>
        <taxon>Microbacterium</taxon>
    </lineage>
</organism>
<keyword evidence="12" id="KW-1185">Reference proteome</keyword>
<dbReference type="CDD" id="cd06581">
    <property type="entry name" value="TM_PBP1_LivM_like"/>
    <property type="match status" value="1"/>
</dbReference>
<evidence type="ECO:0000256" key="7">
    <source>
        <dbReference type="ARBA" id="ARBA00022989"/>
    </source>
</evidence>
<evidence type="ECO:0000256" key="8">
    <source>
        <dbReference type="ARBA" id="ARBA00023136"/>
    </source>
</evidence>
<feature type="transmembrane region" description="Helical" evidence="9">
    <location>
        <begin position="120"/>
        <end position="140"/>
    </location>
</feature>
<dbReference type="PANTHER" id="PTHR45772">
    <property type="entry name" value="CONSERVED COMPONENT OF ABC TRANSPORTER FOR NATURAL AMINO ACIDS-RELATED"/>
    <property type="match status" value="1"/>
</dbReference>
<dbReference type="SUPFAM" id="SSF52540">
    <property type="entry name" value="P-loop containing nucleoside triphosphate hydrolases"/>
    <property type="match status" value="1"/>
</dbReference>
<dbReference type="SMART" id="SM00382">
    <property type="entry name" value="AAA"/>
    <property type="match status" value="1"/>
</dbReference>
<proteinExistence type="predicted"/>
<dbReference type="PROSITE" id="PS50893">
    <property type="entry name" value="ABC_TRANSPORTER_2"/>
    <property type="match status" value="1"/>
</dbReference>